<feature type="transmembrane region" description="Helical" evidence="1">
    <location>
        <begin position="172"/>
        <end position="200"/>
    </location>
</feature>
<dbReference type="AlphaFoldDB" id="A0A326RKZ0"/>
<comment type="caution">
    <text evidence="2">The sequence shown here is derived from an EMBL/GenBank/DDBJ whole genome shotgun (WGS) entry which is preliminary data.</text>
</comment>
<feature type="transmembrane region" description="Helical" evidence="1">
    <location>
        <begin position="300"/>
        <end position="321"/>
    </location>
</feature>
<protein>
    <recommendedName>
        <fullName evidence="4">O-antigen ligase-like membrane protein</fullName>
    </recommendedName>
</protein>
<proteinExistence type="predicted"/>
<accession>A0A326RKZ0</accession>
<organism evidence="2 3">
    <name type="scientific">Algoriphagus aquaeductus</name>
    <dbReference type="NCBI Taxonomy" id="475299"/>
    <lineage>
        <taxon>Bacteria</taxon>
        <taxon>Pseudomonadati</taxon>
        <taxon>Bacteroidota</taxon>
        <taxon>Cytophagia</taxon>
        <taxon>Cytophagales</taxon>
        <taxon>Cyclobacteriaceae</taxon>
        <taxon>Algoriphagus</taxon>
    </lineage>
</organism>
<reference evidence="2 3" key="1">
    <citation type="submission" date="2018-06" db="EMBL/GenBank/DDBJ databases">
        <title>Genomic Encyclopedia of Archaeal and Bacterial Type Strains, Phase II (KMG-II): from individual species to whole genera.</title>
        <authorList>
            <person name="Goeker M."/>
        </authorList>
    </citation>
    <scope>NUCLEOTIDE SEQUENCE [LARGE SCALE GENOMIC DNA]</scope>
    <source>
        <strain evidence="2 3">T4</strain>
    </source>
</reference>
<evidence type="ECO:0000256" key="1">
    <source>
        <dbReference type="SAM" id="Phobius"/>
    </source>
</evidence>
<feature type="transmembrane region" description="Helical" evidence="1">
    <location>
        <begin position="12"/>
        <end position="45"/>
    </location>
</feature>
<evidence type="ECO:0000313" key="2">
    <source>
        <dbReference type="EMBL" id="PZV79115.1"/>
    </source>
</evidence>
<dbReference type="OrthoDB" id="6309743at2"/>
<evidence type="ECO:0000313" key="3">
    <source>
        <dbReference type="Proteomes" id="UP000248917"/>
    </source>
</evidence>
<feature type="transmembrane region" description="Helical" evidence="1">
    <location>
        <begin position="333"/>
        <end position="365"/>
    </location>
</feature>
<keyword evidence="1" id="KW-0472">Membrane</keyword>
<keyword evidence="1" id="KW-0812">Transmembrane</keyword>
<keyword evidence="3" id="KW-1185">Reference proteome</keyword>
<feature type="transmembrane region" description="Helical" evidence="1">
    <location>
        <begin position="57"/>
        <end position="76"/>
    </location>
</feature>
<sequence>MNLSLSKLPVQILYLQIIILGLLGFIGAGLFNPTILFEGILLVFFIFNFSTISKEILWIPIFSLIYVLLSLIYAVVLNGNHVLDFFLIFKSFIYLVIVSQFVRKKSLDPEFTRKAFLVVLSLFLVKYLFLMAQGTPRQSIRVFEESNFELMLLSYLFLLDYNNHRKVKYLEVALLLVTFFISGSRSGLVIIVFLIGCIFLRNLSWRNFLILLIFAPVGLGLIYFIFLNRSEGDSLESIDRYIFFLSFLKEVKTWTFLDFLVGSERITALSPETCGKFTYYTKLFSFKGDGTCYSVMLHSYIIRVIFDHGILGFLFLCTAVYQMVRKSGFDHFISFLVLMILILNSLSVSAFNSVYAILGVALFLISSPRQSESDDKQ</sequence>
<keyword evidence="1" id="KW-1133">Transmembrane helix</keyword>
<feature type="transmembrane region" description="Helical" evidence="1">
    <location>
        <begin position="82"/>
        <end position="102"/>
    </location>
</feature>
<dbReference type="RefSeq" id="WP_111394380.1">
    <property type="nucleotide sequence ID" value="NZ_QKTX01000015.1"/>
</dbReference>
<gene>
    <name evidence="2" type="ORF">CLV31_11575</name>
</gene>
<feature type="transmembrane region" description="Helical" evidence="1">
    <location>
        <begin position="114"/>
        <end position="132"/>
    </location>
</feature>
<name>A0A326RKZ0_9BACT</name>
<dbReference type="EMBL" id="QKTX01000015">
    <property type="protein sequence ID" value="PZV79115.1"/>
    <property type="molecule type" value="Genomic_DNA"/>
</dbReference>
<evidence type="ECO:0008006" key="4">
    <source>
        <dbReference type="Google" id="ProtNLM"/>
    </source>
</evidence>
<feature type="transmembrane region" description="Helical" evidence="1">
    <location>
        <begin position="207"/>
        <end position="226"/>
    </location>
</feature>
<dbReference type="Proteomes" id="UP000248917">
    <property type="component" value="Unassembled WGS sequence"/>
</dbReference>